<dbReference type="KEGG" id="tsr:106538408"/>
<evidence type="ECO:0000259" key="3">
    <source>
        <dbReference type="Pfam" id="PF10473"/>
    </source>
</evidence>
<gene>
    <name evidence="6" type="primary">CENPF</name>
</gene>
<dbReference type="InterPro" id="IPR043513">
    <property type="entry name" value="Cenp-F"/>
</dbReference>
<feature type="coiled-coil region" evidence="1">
    <location>
        <begin position="1756"/>
        <end position="1990"/>
    </location>
</feature>
<dbReference type="OrthoDB" id="10255522at2759"/>
<reference evidence="6" key="1">
    <citation type="submission" date="2025-08" db="UniProtKB">
        <authorList>
            <consortium name="RefSeq"/>
        </authorList>
    </citation>
    <scope>IDENTIFICATION</scope>
    <source>
        <tissue evidence="6">Skeletal muscle</tissue>
    </source>
</reference>
<dbReference type="GO" id="GO:0008017">
    <property type="term" value="F:microtubule binding"/>
    <property type="evidence" value="ECO:0007669"/>
    <property type="project" value="InterPro"/>
</dbReference>
<dbReference type="InterPro" id="IPR018463">
    <property type="entry name" value="Centromere_CenpF_N"/>
</dbReference>
<organism evidence="5 6">
    <name type="scientific">Thamnophis sirtalis</name>
    <dbReference type="NCBI Taxonomy" id="35019"/>
    <lineage>
        <taxon>Eukaryota</taxon>
        <taxon>Metazoa</taxon>
        <taxon>Chordata</taxon>
        <taxon>Craniata</taxon>
        <taxon>Vertebrata</taxon>
        <taxon>Euteleostomi</taxon>
        <taxon>Lepidosauria</taxon>
        <taxon>Squamata</taxon>
        <taxon>Bifurcata</taxon>
        <taxon>Unidentata</taxon>
        <taxon>Episquamata</taxon>
        <taxon>Toxicofera</taxon>
        <taxon>Serpentes</taxon>
        <taxon>Colubroidea</taxon>
        <taxon>Colubridae</taxon>
        <taxon>Natricinae</taxon>
        <taxon>Thamnophis</taxon>
    </lineage>
</organism>
<dbReference type="GO" id="GO:0005634">
    <property type="term" value="C:nucleus"/>
    <property type="evidence" value="ECO:0007669"/>
    <property type="project" value="TreeGrafter"/>
</dbReference>
<dbReference type="CTD" id="1063"/>
<dbReference type="RefSeq" id="XP_013908362.1">
    <property type="nucleotide sequence ID" value="XM_014052887.1"/>
</dbReference>
<dbReference type="InterPro" id="IPR019513">
    <property type="entry name" value="Centromere_CenpF_leu-rich_rpt"/>
</dbReference>
<dbReference type="GO" id="GO:0010389">
    <property type="term" value="P:regulation of G2/M transition of mitotic cell cycle"/>
    <property type="evidence" value="ECO:0007669"/>
    <property type="project" value="TreeGrafter"/>
</dbReference>
<dbReference type="GO" id="GO:0000775">
    <property type="term" value="C:chromosome, centromeric region"/>
    <property type="evidence" value="ECO:0007669"/>
    <property type="project" value="InterPro"/>
</dbReference>
<feature type="domain" description="Centromere protein Cenp-F N-terminal" evidence="4">
    <location>
        <begin position="1"/>
        <end position="320"/>
    </location>
</feature>
<dbReference type="GeneID" id="106538408"/>
<dbReference type="PANTHER" id="PTHR18874:SF10">
    <property type="entry name" value="CENTROMERE PROTEIN F"/>
    <property type="match status" value="1"/>
</dbReference>
<dbReference type="Proteomes" id="UP000504617">
    <property type="component" value="Unplaced"/>
</dbReference>
<feature type="compositionally biased region" description="Polar residues" evidence="2">
    <location>
        <begin position="130"/>
        <end position="151"/>
    </location>
</feature>
<feature type="region of interest" description="Disordered" evidence="2">
    <location>
        <begin position="127"/>
        <end position="151"/>
    </location>
</feature>
<feature type="coiled-coil region" evidence="1">
    <location>
        <begin position="300"/>
        <end position="369"/>
    </location>
</feature>
<dbReference type="GO" id="GO:0000278">
    <property type="term" value="P:mitotic cell cycle"/>
    <property type="evidence" value="ECO:0007669"/>
    <property type="project" value="TreeGrafter"/>
</dbReference>
<dbReference type="GO" id="GO:0042803">
    <property type="term" value="F:protein homodimerization activity"/>
    <property type="evidence" value="ECO:0007669"/>
    <property type="project" value="InterPro"/>
</dbReference>
<feature type="coiled-coil region" evidence="1">
    <location>
        <begin position="533"/>
        <end position="752"/>
    </location>
</feature>
<protein>
    <submittedName>
        <fullName evidence="6">Centromere protein F</fullName>
    </submittedName>
</protein>
<dbReference type="GO" id="GO:0051310">
    <property type="term" value="P:metaphase chromosome alignment"/>
    <property type="evidence" value="ECO:0007669"/>
    <property type="project" value="TreeGrafter"/>
</dbReference>
<dbReference type="Pfam" id="PF10473">
    <property type="entry name" value="CENP-F_leu_zip"/>
    <property type="match status" value="1"/>
</dbReference>
<sequence>MSWVVEEWKEGLSTRALQKIHDLESQVEKFKKERQQRQFQLESLEAALEKQKQKVDKEKNEGATLKRENQNLMELCDNLEKNKQKLFHELQTKESQINFQEGQLISSKKQVESLEQDLKRYKSELEKQTKTFGSGDTSFENTPQRSNTCSPATIYNAKEKKFRGLSNELNCQKQNFESVQCALQQKIKDKDQEAAVSAKDNQELKFMQRTESQCSKIFTTKQQFEKNARDCAQKLSHLEQATKMMQLKETELKENYEREPKQKTDQQNHQEVQPCSEADLLQLLEIQICFASKFPAYASHPELRCRIQELENKLQIQTQDMKAKVMKLQDNQLQVEKMQMELTEKEKTLNKARNEIIKINIQLDQTTDQEHKDRSSYHRSTDFIYDKNCSLEKELKLLEEKLNKQDNSVSLEKMRLAVSNVEHERDSLQQIVKDKENVIEELNMKLENTETLQKTALECEDLKKEIMILSQWKSKSKQLLNELDLEKEELMSRIRSLESALNTEQLKHQEKEIALKVEHEQFSEQLNIFEQVVKEKTIELEAQRKAYSDLQQKTAMSEEKLQKERENNSLKLFEFTREVDTLQKRLNSEANEVLKRGECIVSLEASLASYMQVNAFLQKQVEELVQTRDEIERRFAERDDPKQHIFIQEMKQQISELQEMVLQKEGLLSEALAALEGKNKNLQKLIEESNRQQTEILDLKEGNVLLNNVQLKVMGSKEPNLPIKISSEQGETEELQNESSMLENTVNILEEKNTKQDISKSCKEKKESLLELSRRQQEGSLLLPEADEEVERKSTKEDYLESVRNQTCHLKVQKAIFDTQEKQFMNKCEQVQNKPMSLEKKKNTLLWQLEKRHSVSEETNSLRQEGTGENNRPSSVNILLQTLVSEMKVSEHAALDFVLNEPALEQLRVFVEERENELKKYKVKLELLQMDLEDREISLENYADQIKDLEMILRSMEIKMEESDMEKEKLLHKLQVLKDLQNSAFKMTERSEDDESPMCFSAVIKDNFNLQKDAKCSSVPHDLMPSQNDYLQLVSSLHMTMSKLNELEKMCEHLQKEDSTLASQLKDSQLECIINTDIMRKELIEKMDRLKVETISVSDKLREKSKMESDMKEVPLITPEGYEEFDYKYLKLINKEIKTQLNEIKEKIFSLKNKYEILDIQNLNMAFESSELESYNEMFKDKNITLPINLSKVGLVSFPAQMTVNKECKAYGHFCMETLHDSEIFPSTKRIFMESDLDNGVSSTEMEQPHQKRQIDLEGTPEQFNIADELYSNDAWTFPTKLMTISQYFQCEYCENSFKMLKESFRSHKILESKAIEKIQELFLSAKKEVDGLQKRSVAGNEPWRQKVHKVILKVASELPAEKKFPELFPQKQGELPNLHLTSHPITCADAGHPTSADPPPFCYLKMDSFLGESLGLKAVNDQAVKTYEANRRQKISVYVADIISREKYLPQLKANYSFIRSSRCPLQSSFFPSNLSTHTKLINPTENQKAIEMHWLSIKKADDNNSKFSREESNKMMNMAVEYLHSDLNSKNTELTEKEVACGGYNKRAAVLEKEDLSELLQTVTFDTPQLYFNLMILELELNKVKSERGVYKSRLPDTTHTLKELQMIKADNNEKLFEAETELSRVKSEKENCKVYALSMETDTKKRLSKSKQLEQEKQINIKNIFGLQEQLKIITAERNQSSQDLTTLLRDKEALDQVCNKMNIKELDSNQMDSIEFIKVLEAEDKTQAKLLPAVKAAEDQLSHENVCYMVQCQNLDRVMRDLMLEKEAAEIQIKNLTEAREVSLRKYEILHSKLNISEAKNAKISKSLEGSLAEKGELAARLNSAQEEANHLRQGIEKLKIKIESDERSRLRLAEKLKESNRKADTLADKIEYLERELDMSEENLEDAILRMEAAKAETEIMMAEIERMRVSQQHLEGEAKVFRSEKETLEKNMKEKQDKVTCLEVTNFTLVNQLKENEKEKVQIRDECENALRLKESQLKKICEENKLLYSEKETFKSKEQGVVCEITSLKHDNMQLVGYLEEAQSSSSKVQQLMEAFIQELQSFKQTLNENVSVFEPLVKNESLQAIQDDLQVSFKHIKANIEVTPCEKNIFEKTNSLNQMLQLQEEYDSFCHSIQLCLDAYKMLKQEKTVMEKQIHELETQMKMIDPRFQGDVGAEEIRLELEELKESVEEKTKEANHNLEKYCVLVIKHDKLEEENEMLRTQVSLLNTSLKQLLNDTSSSLQSSQNPVEINRLLTERADVSKIIKKRERCEENKVNGENSLGKI</sequence>
<keyword evidence="5" id="KW-1185">Reference proteome</keyword>
<evidence type="ECO:0000256" key="1">
    <source>
        <dbReference type="SAM" id="Coils"/>
    </source>
</evidence>
<keyword evidence="1" id="KW-0175">Coiled coil</keyword>
<name>A0A6I9X3E5_9SAUR</name>
<evidence type="ECO:0000313" key="6">
    <source>
        <dbReference type="RefSeq" id="XP_013908362.1"/>
    </source>
</evidence>
<feature type="coiled-coil region" evidence="1">
    <location>
        <begin position="411"/>
        <end position="507"/>
    </location>
</feature>
<feature type="coiled-coil region" evidence="1">
    <location>
        <begin position="2128"/>
        <end position="2217"/>
    </location>
</feature>
<dbReference type="GO" id="GO:0000922">
    <property type="term" value="C:spindle pole"/>
    <property type="evidence" value="ECO:0007669"/>
    <property type="project" value="TreeGrafter"/>
</dbReference>
<dbReference type="Pfam" id="PF10481">
    <property type="entry name" value="CENP-F_N"/>
    <property type="match status" value="1"/>
</dbReference>
<dbReference type="PANTHER" id="PTHR18874">
    <property type="entry name" value="CMF/LEK/CENP CELL DIVISION-RELATED"/>
    <property type="match status" value="1"/>
</dbReference>
<feature type="domain" description="Centromere protein Cenp-F leucine-rich repeat-containing" evidence="3">
    <location>
        <begin position="1850"/>
        <end position="1987"/>
    </location>
</feature>
<proteinExistence type="predicted"/>
<dbReference type="GO" id="GO:0070840">
    <property type="term" value="F:dynein complex binding"/>
    <property type="evidence" value="ECO:0007669"/>
    <property type="project" value="InterPro"/>
</dbReference>
<evidence type="ECO:0000313" key="5">
    <source>
        <dbReference type="Proteomes" id="UP000504617"/>
    </source>
</evidence>
<feature type="coiled-coil region" evidence="1">
    <location>
        <begin position="904"/>
        <end position="980"/>
    </location>
</feature>
<evidence type="ECO:0000256" key="2">
    <source>
        <dbReference type="SAM" id="MobiDB-lite"/>
    </source>
</evidence>
<feature type="coiled-coil region" evidence="1">
    <location>
        <begin position="1134"/>
        <end position="1161"/>
    </location>
</feature>
<feature type="coiled-coil region" evidence="1">
    <location>
        <begin position="1037"/>
        <end position="1064"/>
    </location>
</feature>
<evidence type="ECO:0000259" key="4">
    <source>
        <dbReference type="Pfam" id="PF10481"/>
    </source>
</evidence>
<accession>A0A6I9X3E5</accession>